<organism evidence="2 3">
    <name type="scientific">Mesorhabditis spiculigera</name>
    <dbReference type="NCBI Taxonomy" id="96644"/>
    <lineage>
        <taxon>Eukaryota</taxon>
        <taxon>Metazoa</taxon>
        <taxon>Ecdysozoa</taxon>
        <taxon>Nematoda</taxon>
        <taxon>Chromadorea</taxon>
        <taxon>Rhabditida</taxon>
        <taxon>Rhabditina</taxon>
        <taxon>Rhabditomorpha</taxon>
        <taxon>Rhabditoidea</taxon>
        <taxon>Rhabditidae</taxon>
        <taxon>Mesorhabditinae</taxon>
        <taxon>Mesorhabditis</taxon>
    </lineage>
</organism>
<feature type="transmembrane region" description="Helical" evidence="1">
    <location>
        <begin position="6"/>
        <end position="27"/>
    </location>
</feature>
<sequence>ISVYLVWIFLILPIVVSVVTELTYGCLRSPDEDYSDRCAAAG</sequence>
<dbReference type="AlphaFoldDB" id="A0AA36CIN1"/>
<protein>
    <submittedName>
        <fullName evidence="2">Uncharacterized protein</fullName>
    </submittedName>
</protein>
<accession>A0AA36CIN1</accession>
<keyword evidence="1" id="KW-1133">Transmembrane helix</keyword>
<dbReference type="EMBL" id="CATQJA010001904">
    <property type="protein sequence ID" value="CAJ0569072.1"/>
    <property type="molecule type" value="Genomic_DNA"/>
</dbReference>
<evidence type="ECO:0000256" key="1">
    <source>
        <dbReference type="SAM" id="Phobius"/>
    </source>
</evidence>
<proteinExistence type="predicted"/>
<feature type="non-terminal residue" evidence="2">
    <location>
        <position position="42"/>
    </location>
</feature>
<evidence type="ECO:0000313" key="2">
    <source>
        <dbReference type="EMBL" id="CAJ0569072.1"/>
    </source>
</evidence>
<comment type="caution">
    <text evidence="2">The sequence shown here is derived from an EMBL/GenBank/DDBJ whole genome shotgun (WGS) entry which is preliminary data.</text>
</comment>
<evidence type="ECO:0000313" key="3">
    <source>
        <dbReference type="Proteomes" id="UP001177023"/>
    </source>
</evidence>
<dbReference type="Proteomes" id="UP001177023">
    <property type="component" value="Unassembled WGS sequence"/>
</dbReference>
<keyword evidence="3" id="KW-1185">Reference proteome</keyword>
<keyword evidence="1" id="KW-0472">Membrane</keyword>
<name>A0AA36CIN1_9BILA</name>
<keyword evidence="1" id="KW-0812">Transmembrane</keyword>
<gene>
    <name evidence="2" type="ORF">MSPICULIGERA_LOCUS7566</name>
</gene>
<reference evidence="2" key="1">
    <citation type="submission" date="2023-06" db="EMBL/GenBank/DDBJ databases">
        <authorList>
            <person name="Delattre M."/>
        </authorList>
    </citation>
    <scope>NUCLEOTIDE SEQUENCE</scope>
    <source>
        <strain evidence="2">AF72</strain>
    </source>
</reference>
<feature type="non-terminal residue" evidence="2">
    <location>
        <position position="1"/>
    </location>
</feature>